<proteinExistence type="predicted"/>
<dbReference type="Proteomes" id="UP001062846">
    <property type="component" value="Chromosome 1"/>
</dbReference>
<protein>
    <submittedName>
        <fullName evidence="1">Uncharacterized protein</fullName>
    </submittedName>
</protein>
<name>A0ACC0Q0L7_RHOML</name>
<sequence>MVAHWRVTAPPPSLPPSVAPATEVPLDAVVGAAKSEALPLREASEKSVKPGPTDNTSVAHATGVPSDISVAHLGFVFC</sequence>
<reference evidence="1" key="1">
    <citation type="submission" date="2022-02" db="EMBL/GenBank/DDBJ databases">
        <title>Plant Genome Project.</title>
        <authorList>
            <person name="Zhang R.-G."/>
        </authorList>
    </citation>
    <scope>NUCLEOTIDE SEQUENCE</scope>
    <source>
        <strain evidence="1">AT1</strain>
    </source>
</reference>
<gene>
    <name evidence="1" type="ORF">RHMOL_Rhmol01G0080500</name>
</gene>
<accession>A0ACC0Q0L7</accession>
<evidence type="ECO:0000313" key="1">
    <source>
        <dbReference type="EMBL" id="KAI8570966.1"/>
    </source>
</evidence>
<comment type="caution">
    <text evidence="1">The sequence shown here is derived from an EMBL/GenBank/DDBJ whole genome shotgun (WGS) entry which is preliminary data.</text>
</comment>
<evidence type="ECO:0000313" key="2">
    <source>
        <dbReference type="Proteomes" id="UP001062846"/>
    </source>
</evidence>
<keyword evidence="2" id="KW-1185">Reference proteome</keyword>
<dbReference type="EMBL" id="CM046388">
    <property type="protein sequence ID" value="KAI8570966.1"/>
    <property type="molecule type" value="Genomic_DNA"/>
</dbReference>
<organism evidence="1 2">
    <name type="scientific">Rhododendron molle</name>
    <name type="common">Chinese azalea</name>
    <name type="synonym">Azalea mollis</name>
    <dbReference type="NCBI Taxonomy" id="49168"/>
    <lineage>
        <taxon>Eukaryota</taxon>
        <taxon>Viridiplantae</taxon>
        <taxon>Streptophyta</taxon>
        <taxon>Embryophyta</taxon>
        <taxon>Tracheophyta</taxon>
        <taxon>Spermatophyta</taxon>
        <taxon>Magnoliopsida</taxon>
        <taxon>eudicotyledons</taxon>
        <taxon>Gunneridae</taxon>
        <taxon>Pentapetalae</taxon>
        <taxon>asterids</taxon>
        <taxon>Ericales</taxon>
        <taxon>Ericaceae</taxon>
        <taxon>Ericoideae</taxon>
        <taxon>Rhodoreae</taxon>
        <taxon>Rhododendron</taxon>
    </lineage>
</organism>